<proteinExistence type="predicted"/>
<accession>A0A246IUH0</accession>
<dbReference type="RefSeq" id="WP_088388165.1">
    <property type="nucleotide sequence ID" value="NZ_NIOF01000019.1"/>
</dbReference>
<dbReference type="Proteomes" id="UP000197468">
    <property type="component" value="Unassembled WGS sequence"/>
</dbReference>
<keyword evidence="2" id="KW-1185">Reference proteome</keyword>
<evidence type="ECO:0000313" key="1">
    <source>
        <dbReference type="EMBL" id="OWQ83846.1"/>
    </source>
</evidence>
<protein>
    <submittedName>
        <fullName evidence="1">Uncharacterized protein</fullName>
    </submittedName>
</protein>
<organism evidence="1 2">
    <name type="scientific">Roseateles aquatilis</name>
    <dbReference type="NCBI Taxonomy" id="431061"/>
    <lineage>
        <taxon>Bacteria</taxon>
        <taxon>Pseudomonadati</taxon>
        <taxon>Pseudomonadota</taxon>
        <taxon>Betaproteobacteria</taxon>
        <taxon>Burkholderiales</taxon>
        <taxon>Sphaerotilaceae</taxon>
        <taxon>Roseateles</taxon>
    </lineage>
</organism>
<sequence length="65" mass="6644">MNKLLQILINRAIEPSTWAGLGVVAATGGEIAKAIAEKNYGVLVMAAAGAVAAALPERKPKGDNE</sequence>
<evidence type="ECO:0000313" key="2">
    <source>
        <dbReference type="Proteomes" id="UP000197468"/>
    </source>
</evidence>
<name>A0A246IUH0_9BURK</name>
<dbReference type="AlphaFoldDB" id="A0A246IUH0"/>
<gene>
    <name evidence="1" type="ORF">CDN99_25615</name>
</gene>
<dbReference type="EMBL" id="NIOF01000019">
    <property type="protein sequence ID" value="OWQ83846.1"/>
    <property type="molecule type" value="Genomic_DNA"/>
</dbReference>
<reference evidence="1 2" key="1">
    <citation type="journal article" date="2008" name="Int. J. Syst. Evol. Microbiol.">
        <title>Description of Roseateles aquatilis sp. nov. and Roseateles terrae sp. nov., in the class Betaproteobacteria, and emended description of the genus Roseateles.</title>
        <authorList>
            <person name="Gomila M."/>
            <person name="Bowien B."/>
            <person name="Falsen E."/>
            <person name="Moore E.R."/>
            <person name="Lalucat J."/>
        </authorList>
    </citation>
    <scope>NUCLEOTIDE SEQUENCE [LARGE SCALE GENOMIC DNA]</scope>
    <source>
        <strain evidence="1 2">CCUG 48205</strain>
    </source>
</reference>
<comment type="caution">
    <text evidence="1">The sequence shown here is derived from an EMBL/GenBank/DDBJ whole genome shotgun (WGS) entry which is preliminary data.</text>
</comment>